<dbReference type="Proteomes" id="UP000198870">
    <property type="component" value="Unassembled WGS sequence"/>
</dbReference>
<organism evidence="1 2">
    <name type="scientific">Desulfoluna spongiiphila</name>
    <dbReference type="NCBI Taxonomy" id="419481"/>
    <lineage>
        <taxon>Bacteria</taxon>
        <taxon>Pseudomonadati</taxon>
        <taxon>Thermodesulfobacteriota</taxon>
        <taxon>Desulfobacteria</taxon>
        <taxon>Desulfobacterales</taxon>
        <taxon>Desulfolunaceae</taxon>
        <taxon>Desulfoluna</taxon>
    </lineage>
</organism>
<reference evidence="1 2" key="1">
    <citation type="submission" date="2016-10" db="EMBL/GenBank/DDBJ databases">
        <authorList>
            <person name="de Groot N.N."/>
        </authorList>
    </citation>
    <scope>NUCLEOTIDE SEQUENCE [LARGE SCALE GENOMIC DNA]</scope>
    <source>
        <strain evidence="1 2">AA1</strain>
    </source>
</reference>
<protein>
    <recommendedName>
        <fullName evidence="3">DUF4388 domain-containing protein</fullName>
    </recommendedName>
</protein>
<evidence type="ECO:0000313" key="2">
    <source>
        <dbReference type="Proteomes" id="UP000198870"/>
    </source>
</evidence>
<dbReference type="EMBL" id="FMUX01000008">
    <property type="protein sequence ID" value="SCY40857.1"/>
    <property type="molecule type" value="Genomic_DNA"/>
</dbReference>
<dbReference type="RefSeq" id="WP_092211032.1">
    <property type="nucleotide sequence ID" value="NZ_FMUX01000008.1"/>
</dbReference>
<accession>A0A1G5FNZ7</accession>
<name>A0A1G5FNZ7_9BACT</name>
<keyword evidence="2" id="KW-1185">Reference proteome</keyword>
<dbReference type="OrthoDB" id="5392475at2"/>
<gene>
    <name evidence="1" type="ORF">SAMN05216233_108181</name>
</gene>
<evidence type="ECO:0000313" key="1">
    <source>
        <dbReference type="EMBL" id="SCY40857.1"/>
    </source>
</evidence>
<evidence type="ECO:0008006" key="3">
    <source>
        <dbReference type="Google" id="ProtNLM"/>
    </source>
</evidence>
<dbReference type="STRING" id="419481.SAMN05216233_108181"/>
<dbReference type="AlphaFoldDB" id="A0A1G5FNZ7"/>
<proteinExistence type="predicted"/>
<sequence length="335" mass="37506">MIVIPRETPVVSNLHTSYIRIRRFVDHFRNALPSGCVYLRAPGSEGAVYFDQGALINAHICADGESRGRQPALEELLRTADAARHTVSVFEIPEESIGYWANLNEAALIHKNLTSSTVDLEALMKKIIQDRFTGLIEVLNPPGKADQIHVIMGEIAGAVLGKSGGILRDPNQELGRIMASAKNERTRIAIKRVQLEALHLSDACLHDKEPTRGQARGSLDTQNPVEMLEVLLGVFEQTYADTKIQTDPFDTVLKRKFLEKVSRYEFLDPFTEEFSYQGGAITYTGTDKVQRLVAAVTECLRELALERGLGMELQQNLKSWRQQYQREIDAFKAVV</sequence>